<dbReference type="InterPro" id="IPR029058">
    <property type="entry name" value="AB_hydrolase_fold"/>
</dbReference>
<accession>A0A5D3FF73</accession>
<organism evidence="5 6">
    <name type="scientific">Actinomadura decatromicini</name>
    <dbReference type="NCBI Taxonomy" id="2604572"/>
    <lineage>
        <taxon>Bacteria</taxon>
        <taxon>Bacillati</taxon>
        <taxon>Actinomycetota</taxon>
        <taxon>Actinomycetes</taxon>
        <taxon>Streptosporangiales</taxon>
        <taxon>Thermomonosporaceae</taxon>
        <taxon>Actinomadura</taxon>
    </lineage>
</organism>
<dbReference type="InterPro" id="IPR002018">
    <property type="entry name" value="CarbesteraseB"/>
</dbReference>
<proteinExistence type="inferred from homology"/>
<evidence type="ECO:0000256" key="1">
    <source>
        <dbReference type="ARBA" id="ARBA00005964"/>
    </source>
</evidence>
<dbReference type="SUPFAM" id="SSF53474">
    <property type="entry name" value="alpha/beta-Hydrolases"/>
    <property type="match status" value="1"/>
</dbReference>
<dbReference type="EC" id="3.1.1.-" evidence="3"/>
<feature type="domain" description="Carboxylesterase type B" evidence="4">
    <location>
        <begin position="60"/>
        <end position="559"/>
    </location>
</feature>
<dbReference type="EMBL" id="VSRQ01000005">
    <property type="protein sequence ID" value="TYK46901.1"/>
    <property type="molecule type" value="Genomic_DNA"/>
</dbReference>
<evidence type="ECO:0000256" key="2">
    <source>
        <dbReference type="ARBA" id="ARBA00022801"/>
    </source>
</evidence>
<dbReference type="Proteomes" id="UP000323505">
    <property type="component" value="Unassembled WGS sequence"/>
</dbReference>
<keyword evidence="2 3" id="KW-0378">Hydrolase</keyword>
<comment type="similarity">
    <text evidence="1 3">Belongs to the type-B carboxylesterase/lipase family.</text>
</comment>
<dbReference type="PROSITE" id="PS00122">
    <property type="entry name" value="CARBOXYLESTERASE_B_1"/>
    <property type="match status" value="1"/>
</dbReference>
<reference evidence="5 6" key="1">
    <citation type="submission" date="2019-08" db="EMBL/GenBank/DDBJ databases">
        <title>Actinomadura sp. nov. CYP1-5 isolated from mountain soil.</title>
        <authorList>
            <person name="Songsumanus A."/>
            <person name="Kuncharoen N."/>
            <person name="Kudo T."/>
            <person name="Yuki M."/>
            <person name="Igarashi Y."/>
            <person name="Tanasupawat S."/>
        </authorList>
    </citation>
    <scope>NUCLEOTIDE SEQUENCE [LARGE SCALE GENOMIC DNA]</scope>
    <source>
        <strain evidence="5 6">CYP1-5</strain>
    </source>
</reference>
<dbReference type="Gene3D" id="3.40.50.1820">
    <property type="entry name" value="alpha/beta hydrolase"/>
    <property type="match status" value="1"/>
</dbReference>
<dbReference type="InterPro" id="IPR050309">
    <property type="entry name" value="Type-B_Carboxylest/Lipase"/>
</dbReference>
<dbReference type="GO" id="GO:0016787">
    <property type="term" value="F:hydrolase activity"/>
    <property type="evidence" value="ECO:0007669"/>
    <property type="project" value="UniProtKB-KW"/>
</dbReference>
<name>A0A5D3FF73_9ACTN</name>
<protein>
    <recommendedName>
        <fullName evidence="3">Carboxylic ester hydrolase</fullName>
        <ecNumber evidence="3">3.1.1.-</ecNumber>
    </recommendedName>
</protein>
<dbReference type="AlphaFoldDB" id="A0A5D3FF73"/>
<comment type="caution">
    <text evidence="5">The sequence shown here is derived from an EMBL/GenBank/DDBJ whole genome shotgun (WGS) entry which is preliminary data.</text>
</comment>
<evidence type="ECO:0000256" key="3">
    <source>
        <dbReference type="RuleBase" id="RU361235"/>
    </source>
</evidence>
<evidence type="ECO:0000313" key="5">
    <source>
        <dbReference type="EMBL" id="TYK46901.1"/>
    </source>
</evidence>
<dbReference type="Pfam" id="PF00135">
    <property type="entry name" value="COesterase"/>
    <property type="match status" value="1"/>
</dbReference>
<gene>
    <name evidence="5" type="ORF">FXF68_24030</name>
</gene>
<dbReference type="InterPro" id="IPR019826">
    <property type="entry name" value="Carboxylesterase_B_AS"/>
</dbReference>
<evidence type="ECO:0000259" key="4">
    <source>
        <dbReference type="Pfam" id="PF00135"/>
    </source>
</evidence>
<keyword evidence="6" id="KW-1185">Reference proteome</keyword>
<dbReference type="PANTHER" id="PTHR11559">
    <property type="entry name" value="CARBOXYLESTERASE"/>
    <property type="match status" value="1"/>
</dbReference>
<evidence type="ECO:0000313" key="6">
    <source>
        <dbReference type="Proteomes" id="UP000323505"/>
    </source>
</evidence>
<sequence length="562" mass="59984">MGAVMDTDRKRRGRRTSLAVIGGLAVIGLGATGLGGTGFGETGFSGIAMAAGPAAGDGSLVLTDKGPVRGTVSADHREFLGVPYASPPVRWGSPRRAKPWTSPRDATKPGNACAQNAGFFGEKASDSEDCLYLNVTTPRRPAANGKRLPVMVWVHGSGFRNGSGALYRPTEMAVRGDVIVVTVNYRLGIFGFLDHPSLDGGPARNRSGNFGLEDQQAALRWVRSNAAAFGGDARNVTVFGESAGGVSTCSQLTSPGAAGLFQRAIVQSGPCTVENWPDWDGTVDPSGSWLPRSRSKAERQGQAVATRLGCPTPATAAACLRALPTSKLLKESEYGFAPVYGGGGVLPYSPKQALREGKFAKVPVMYGMTRDEYRTFEAAQQLMGVPPLADEADYAARVRAYVGAEKAPKVLAQYPLRNYGSPSEAWSALVTDATFARSVTDFGQSVARRVPAYAYEFADAQAPWVADVGTPGFPTGAFHAAELQYQFDTDYFDEGRLSPAQRRLADQMTDYWTRFARTGDPNVKGAPTWQEGNITQVLAPGKGGIQRIDFAKEHEYAFWKAL</sequence>